<name>A0A0A9EWJ5_ARUDO</name>
<organism evidence="1">
    <name type="scientific">Arundo donax</name>
    <name type="common">Giant reed</name>
    <name type="synonym">Donax arundinaceus</name>
    <dbReference type="NCBI Taxonomy" id="35708"/>
    <lineage>
        <taxon>Eukaryota</taxon>
        <taxon>Viridiplantae</taxon>
        <taxon>Streptophyta</taxon>
        <taxon>Embryophyta</taxon>
        <taxon>Tracheophyta</taxon>
        <taxon>Spermatophyta</taxon>
        <taxon>Magnoliopsida</taxon>
        <taxon>Liliopsida</taxon>
        <taxon>Poales</taxon>
        <taxon>Poaceae</taxon>
        <taxon>PACMAD clade</taxon>
        <taxon>Arundinoideae</taxon>
        <taxon>Arundineae</taxon>
        <taxon>Arundo</taxon>
    </lineage>
</organism>
<reference evidence="1" key="2">
    <citation type="journal article" date="2015" name="Data Brief">
        <title>Shoot transcriptome of the giant reed, Arundo donax.</title>
        <authorList>
            <person name="Barrero R.A."/>
            <person name="Guerrero F.D."/>
            <person name="Moolhuijzen P."/>
            <person name="Goolsby J.A."/>
            <person name="Tidwell J."/>
            <person name="Bellgard S.E."/>
            <person name="Bellgard M.I."/>
        </authorList>
    </citation>
    <scope>NUCLEOTIDE SEQUENCE</scope>
    <source>
        <tissue evidence="1">Shoot tissue taken approximately 20 cm above the soil surface</tissue>
    </source>
</reference>
<reference evidence="1" key="1">
    <citation type="submission" date="2014-09" db="EMBL/GenBank/DDBJ databases">
        <authorList>
            <person name="Magalhaes I.L.F."/>
            <person name="Oliveira U."/>
            <person name="Santos F.R."/>
            <person name="Vidigal T.H.D.A."/>
            <person name="Brescovit A.D."/>
            <person name="Santos A.J."/>
        </authorList>
    </citation>
    <scope>NUCLEOTIDE SEQUENCE</scope>
    <source>
        <tissue evidence="1">Shoot tissue taken approximately 20 cm above the soil surface</tissue>
    </source>
</reference>
<evidence type="ECO:0000313" key="1">
    <source>
        <dbReference type="EMBL" id="JAE04467.1"/>
    </source>
</evidence>
<protein>
    <submittedName>
        <fullName evidence="1">Uncharacterized protein</fullName>
    </submittedName>
</protein>
<accession>A0A0A9EWJ5</accession>
<dbReference type="AlphaFoldDB" id="A0A0A9EWJ5"/>
<sequence>MSLNPNAEPDINADSISLSDWVVLISGFTLRFSFLTNSPMVMLSIS</sequence>
<dbReference type="EMBL" id="GBRH01193429">
    <property type="protein sequence ID" value="JAE04467.1"/>
    <property type="molecule type" value="Transcribed_RNA"/>
</dbReference>
<proteinExistence type="predicted"/>